<dbReference type="InterPro" id="IPR000847">
    <property type="entry name" value="LysR_HTH_N"/>
</dbReference>
<dbReference type="GO" id="GO:0006351">
    <property type="term" value="P:DNA-templated transcription"/>
    <property type="evidence" value="ECO:0007669"/>
    <property type="project" value="TreeGrafter"/>
</dbReference>
<dbReference type="PRINTS" id="PR00039">
    <property type="entry name" value="HTHLYSR"/>
</dbReference>
<dbReference type="InterPro" id="IPR036388">
    <property type="entry name" value="WH-like_DNA-bd_sf"/>
</dbReference>
<evidence type="ECO:0000256" key="3">
    <source>
        <dbReference type="ARBA" id="ARBA00023125"/>
    </source>
</evidence>
<organism evidence="7 8">
    <name type="scientific">Neptunomonas phycophila</name>
    <dbReference type="NCBI Taxonomy" id="1572645"/>
    <lineage>
        <taxon>Bacteria</taxon>
        <taxon>Pseudomonadati</taxon>
        <taxon>Pseudomonadota</taxon>
        <taxon>Gammaproteobacteria</taxon>
        <taxon>Oceanospirillales</taxon>
        <taxon>Oceanospirillaceae</taxon>
        <taxon>Neptunomonas</taxon>
    </lineage>
</organism>
<sequence length="302" mass="33275">MNLKKITPSLSMLMAFEASARLGSFTKAAHELSLTQGAISRQVTALEGALDLPLFIRCGRHIELTEVGRRYALDIAPALARIRGASTRALAFYGGEGGQLNLGALPTFASRWLVPKLASFYQQHPNMVVHIHSRIGEYVLQGTGLDAAINVGVKPFSGLLSERIVPEEMIIVCSPKLLVRNPVRSIEDLFSFRLLHIMARSEAWRELATQYQINPRSALAGPQFETTIHLIQAAVLGIGIGLVARCLVENELNSKELVELPFKGLSAKRDYCLLYSPDKEGHPILQAFRAWLADQIIESHSL</sequence>
<dbReference type="Proteomes" id="UP001169862">
    <property type="component" value="Unassembled WGS sequence"/>
</dbReference>
<evidence type="ECO:0000259" key="6">
    <source>
        <dbReference type="PROSITE" id="PS50931"/>
    </source>
</evidence>
<keyword evidence="3" id="KW-0238">DNA-binding</keyword>
<reference evidence="7" key="1">
    <citation type="submission" date="2023-07" db="EMBL/GenBank/DDBJ databases">
        <title>Genome content predicts the carbon catabolic preferences of heterotrophic bacteria.</title>
        <authorList>
            <person name="Gralka M."/>
        </authorList>
    </citation>
    <scope>NUCLEOTIDE SEQUENCE</scope>
    <source>
        <strain evidence="7">I2M16</strain>
    </source>
</reference>
<dbReference type="CDD" id="cd08432">
    <property type="entry name" value="PBP2_GcdR_TrpI_HvrB_AmpR_like"/>
    <property type="match status" value="1"/>
</dbReference>
<feature type="signal peptide" evidence="5">
    <location>
        <begin position="1"/>
        <end position="20"/>
    </location>
</feature>
<dbReference type="GO" id="GO:0003700">
    <property type="term" value="F:DNA-binding transcription factor activity"/>
    <property type="evidence" value="ECO:0007669"/>
    <property type="project" value="InterPro"/>
</dbReference>
<dbReference type="PANTHER" id="PTHR30537">
    <property type="entry name" value="HTH-TYPE TRANSCRIPTIONAL REGULATOR"/>
    <property type="match status" value="1"/>
</dbReference>
<dbReference type="SUPFAM" id="SSF46785">
    <property type="entry name" value="Winged helix' DNA-binding domain"/>
    <property type="match status" value="1"/>
</dbReference>
<dbReference type="InterPro" id="IPR036390">
    <property type="entry name" value="WH_DNA-bd_sf"/>
</dbReference>
<dbReference type="PANTHER" id="PTHR30537:SF26">
    <property type="entry name" value="GLYCINE CLEAVAGE SYSTEM TRANSCRIPTIONAL ACTIVATOR"/>
    <property type="match status" value="1"/>
</dbReference>
<dbReference type="EMBL" id="JAUOPG010000002">
    <property type="protein sequence ID" value="MDO6452512.1"/>
    <property type="molecule type" value="Genomic_DNA"/>
</dbReference>
<keyword evidence="5" id="KW-0732">Signal</keyword>
<evidence type="ECO:0000256" key="2">
    <source>
        <dbReference type="ARBA" id="ARBA00023015"/>
    </source>
</evidence>
<dbReference type="Gene3D" id="1.10.10.10">
    <property type="entry name" value="Winged helix-like DNA-binding domain superfamily/Winged helix DNA-binding domain"/>
    <property type="match status" value="1"/>
</dbReference>
<comment type="caution">
    <text evidence="7">The sequence shown here is derived from an EMBL/GenBank/DDBJ whole genome shotgun (WGS) entry which is preliminary data.</text>
</comment>
<keyword evidence="2" id="KW-0805">Transcription regulation</keyword>
<dbReference type="RefSeq" id="WP_303548549.1">
    <property type="nucleotide sequence ID" value="NZ_JAUOPG010000002.1"/>
</dbReference>
<dbReference type="Gene3D" id="3.40.190.10">
    <property type="entry name" value="Periplasmic binding protein-like II"/>
    <property type="match status" value="2"/>
</dbReference>
<name>A0AAW7XHG2_9GAMM</name>
<dbReference type="GO" id="GO:0043565">
    <property type="term" value="F:sequence-specific DNA binding"/>
    <property type="evidence" value="ECO:0007669"/>
    <property type="project" value="TreeGrafter"/>
</dbReference>
<dbReference type="InterPro" id="IPR058163">
    <property type="entry name" value="LysR-type_TF_proteobact-type"/>
</dbReference>
<dbReference type="InterPro" id="IPR005119">
    <property type="entry name" value="LysR_subst-bd"/>
</dbReference>
<protein>
    <submittedName>
        <fullName evidence="7">LysR substrate-binding domain-containing protein</fullName>
    </submittedName>
</protein>
<feature type="domain" description="HTH lysR-type" evidence="6">
    <location>
        <begin position="8"/>
        <end position="65"/>
    </location>
</feature>
<dbReference type="AlphaFoldDB" id="A0AAW7XHG2"/>
<evidence type="ECO:0000256" key="5">
    <source>
        <dbReference type="SAM" id="SignalP"/>
    </source>
</evidence>
<evidence type="ECO:0000256" key="1">
    <source>
        <dbReference type="ARBA" id="ARBA00009437"/>
    </source>
</evidence>
<dbReference type="SUPFAM" id="SSF53850">
    <property type="entry name" value="Periplasmic binding protein-like II"/>
    <property type="match status" value="1"/>
</dbReference>
<evidence type="ECO:0000256" key="4">
    <source>
        <dbReference type="ARBA" id="ARBA00023163"/>
    </source>
</evidence>
<evidence type="ECO:0000313" key="8">
    <source>
        <dbReference type="Proteomes" id="UP001169862"/>
    </source>
</evidence>
<feature type="chain" id="PRO_5044015322" evidence="5">
    <location>
        <begin position="21"/>
        <end position="302"/>
    </location>
</feature>
<evidence type="ECO:0000313" key="7">
    <source>
        <dbReference type="EMBL" id="MDO6452512.1"/>
    </source>
</evidence>
<keyword evidence="4" id="KW-0804">Transcription</keyword>
<comment type="similarity">
    <text evidence="1">Belongs to the LysR transcriptional regulatory family.</text>
</comment>
<dbReference type="PROSITE" id="PS50931">
    <property type="entry name" value="HTH_LYSR"/>
    <property type="match status" value="1"/>
</dbReference>
<dbReference type="Pfam" id="PF03466">
    <property type="entry name" value="LysR_substrate"/>
    <property type="match status" value="1"/>
</dbReference>
<dbReference type="Pfam" id="PF00126">
    <property type="entry name" value="HTH_1"/>
    <property type="match status" value="1"/>
</dbReference>
<accession>A0AAW7XHG2</accession>
<proteinExistence type="inferred from homology"/>
<gene>
    <name evidence="7" type="ORF">Q4490_02940</name>
</gene>